<evidence type="ECO:0000256" key="6">
    <source>
        <dbReference type="ARBA" id="ARBA00022960"/>
    </source>
</evidence>
<gene>
    <name evidence="12" type="ORF">NS226_11970</name>
    <name evidence="13" type="ORF">NS365_16395</name>
</gene>
<dbReference type="PANTHER" id="PTHR30582">
    <property type="entry name" value="L,D-TRANSPEPTIDASE"/>
    <property type="match status" value="1"/>
</dbReference>
<dbReference type="Proteomes" id="UP000078529">
    <property type="component" value="Unassembled WGS sequence"/>
</dbReference>
<dbReference type="SUPFAM" id="SSF141523">
    <property type="entry name" value="L,D-transpeptidase catalytic domain-like"/>
    <property type="match status" value="1"/>
</dbReference>
<keyword evidence="8 9" id="KW-0961">Cell wall biogenesis/degradation</keyword>
<dbReference type="OrthoDB" id="8402157at2"/>
<dbReference type="RefSeq" id="WP_058601365.1">
    <property type="nucleotide sequence ID" value="NZ_LDPZ01000023.1"/>
</dbReference>
<comment type="similarity">
    <text evidence="2">Belongs to the YkuD family.</text>
</comment>
<evidence type="ECO:0000256" key="4">
    <source>
        <dbReference type="ARBA" id="ARBA00022679"/>
    </source>
</evidence>
<dbReference type="eggNOG" id="COG1376">
    <property type="taxonomic scope" value="Bacteria"/>
</dbReference>
<feature type="active site" description="Nucleophile" evidence="9">
    <location>
        <position position="215"/>
    </location>
</feature>
<evidence type="ECO:0000259" key="11">
    <source>
        <dbReference type="PROSITE" id="PS52029"/>
    </source>
</evidence>
<dbReference type="UniPathway" id="UPA00219"/>
<evidence type="ECO:0000313" key="13">
    <source>
        <dbReference type="EMBL" id="KTR04089.1"/>
    </source>
</evidence>
<keyword evidence="4" id="KW-0808">Transferase</keyword>
<dbReference type="FunFam" id="2.40.440.10:FF:000002">
    <property type="entry name" value="L,D-transpeptidase ErfK/SrfK"/>
    <property type="match status" value="1"/>
</dbReference>
<feature type="domain" description="L,D-TPase catalytic" evidence="11">
    <location>
        <begin position="101"/>
        <end position="239"/>
    </location>
</feature>
<evidence type="ECO:0000313" key="15">
    <source>
        <dbReference type="Proteomes" id="UP000078529"/>
    </source>
</evidence>
<dbReference type="InterPro" id="IPR038063">
    <property type="entry name" value="Transpep_catalytic_dom"/>
</dbReference>
<keyword evidence="3" id="KW-0328">Glycosyltransferase</keyword>
<sequence length="255" mass="28050">MKTRSNPLLLGVCLAAMAALGACTTTQQQRASIVKVAPMAQAYVAPTEEIKSGGPLGPVELTAYDSFEDGGFKLPKIPANKINAQFLRQRVVYNGEGLEPGTVVVDTNNHFLYVVEPQGTAMRYGIGVGKAGFAWSGEAQIKDKQHWPKWFPPVEMIARRPELKPYGNEVGMNPGLNNPLGARALYLYQGKKDTLFRLHGTPEWWSIGKSVSSGCIRLMNQDIVDLYDRVPMNARVIVLQGKETLEDHRRAAPQS</sequence>
<evidence type="ECO:0000256" key="5">
    <source>
        <dbReference type="ARBA" id="ARBA00022801"/>
    </source>
</evidence>
<feature type="chain" id="PRO_5010454936" description="L,D-TPase catalytic domain-containing protein" evidence="10">
    <location>
        <begin position="19"/>
        <end position="255"/>
    </location>
</feature>
<evidence type="ECO:0000313" key="12">
    <source>
        <dbReference type="EMBL" id="KTQ95270.1"/>
    </source>
</evidence>
<dbReference type="GO" id="GO:0071555">
    <property type="term" value="P:cell wall organization"/>
    <property type="evidence" value="ECO:0007669"/>
    <property type="project" value="UniProtKB-UniRule"/>
</dbReference>
<evidence type="ECO:0000256" key="1">
    <source>
        <dbReference type="ARBA" id="ARBA00004752"/>
    </source>
</evidence>
<proteinExistence type="inferred from homology"/>
<dbReference type="PROSITE" id="PS51257">
    <property type="entry name" value="PROKAR_LIPOPROTEIN"/>
    <property type="match status" value="1"/>
</dbReference>
<dbReference type="STRING" id="401562.NS365_16395"/>
<name>A0A175RMU1_9HYPH</name>
<keyword evidence="10" id="KW-0732">Signal</keyword>
<dbReference type="GO" id="GO:0018104">
    <property type="term" value="P:peptidoglycan-protein cross-linking"/>
    <property type="evidence" value="ECO:0007669"/>
    <property type="project" value="TreeGrafter"/>
</dbReference>
<keyword evidence="15" id="KW-1185">Reference proteome</keyword>
<dbReference type="GO" id="GO:0016757">
    <property type="term" value="F:glycosyltransferase activity"/>
    <property type="evidence" value="ECO:0007669"/>
    <property type="project" value="UniProtKB-KW"/>
</dbReference>
<dbReference type="GO" id="GO:0008360">
    <property type="term" value="P:regulation of cell shape"/>
    <property type="evidence" value="ECO:0007669"/>
    <property type="project" value="UniProtKB-UniRule"/>
</dbReference>
<keyword evidence="5" id="KW-0378">Hydrolase</keyword>
<dbReference type="AlphaFoldDB" id="A0A175RMU1"/>
<dbReference type="Gene3D" id="2.40.440.10">
    <property type="entry name" value="L,D-transpeptidase catalytic domain-like"/>
    <property type="match status" value="1"/>
</dbReference>
<comment type="pathway">
    <text evidence="1 9">Cell wall biogenesis; peptidoglycan biosynthesis.</text>
</comment>
<dbReference type="CDD" id="cd16913">
    <property type="entry name" value="YkuD_like"/>
    <property type="match status" value="1"/>
</dbReference>
<evidence type="ECO:0000256" key="8">
    <source>
        <dbReference type="ARBA" id="ARBA00023316"/>
    </source>
</evidence>
<evidence type="ECO:0000256" key="9">
    <source>
        <dbReference type="PROSITE-ProRule" id="PRU01373"/>
    </source>
</evidence>
<protein>
    <recommendedName>
        <fullName evidence="11">L,D-TPase catalytic domain-containing protein</fullName>
    </recommendedName>
</protein>
<dbReference type="InterPro" id="IPR050979">
    <property type="entry name" value="LD-transpeptidase"/>
</dbReference>
<evidence type="ECO:0000256" key="7">
    <source>
        <dbReference type="ARBA" id="ARBA00022984"/>
    </source>
</evidence>
<dbReference type="Pfam" id="PF03734">
    <property type="entry name" value="YkuD"/>
    <property type="match status" value="1"/>
</dbReference>
<dbReference type="GO" id="GO:0005576">
    <property type="term" value="C:extracellular region"/>
    <property type="evidence" value="ECO:0007669"/>
    <property type="project" value="TreeGrafter"/>
</dbReference>
<dbReference type="PATRIC" id="fig|401562.3.peg.1935"/>
<dbReference type="Proteomes" id="UP000078272">
    <property type="component" value="Unassembled WGS sequence"/>
</dbReference>
<dbReference type="InterPro" id="IPR005490">
    <property type="entry name" value="LD_TPept_cat_dom"/>
</dbReference>
<dbReference type="EMBL" id="LDQA01000041">
    <property type="protein sequence ID" value="KTR04089.1"/>
    <property type="molecule type" value="Genomic_DNA"/>
</dbReference>
<keyword evidence="7 9" id="KW-0573">Peptidoglycan synthesis</keyword>
<accession>A0A175RMU1</accession>
<evidence type="ECO:0000256" key="2">
    <source>
        <dbReference type="ARBA" id="ARBA00005992"/>
    </source>
</evidence>
<evidence type="ECO:0000256" key="3">
    <source>
        <dbReference type="ARBA" id="ARBA00022676"/>
    </source>
</evidence>
<dbReference type="PROSITE" id="PS52029">
    <property type="entry name" value="LD_TPASE"/>
    <property type="match status" value="1"/>
</dbReference>
<feature type="signal peptide" evidence="10">
    <location>
        <begin position="1"/>
        <end position="18"/>
    </location>
</feature>
<organism evidence="13 15">
    <name type="scientific">Aureimonas ureilytica</name>
    <dbReference type="NCBI Taxonomy" id="401562"/>
    <lineage>
        <taxon>Bacteria</taxon>
        <taxon>Pseudomonadati</taxon>
        <taxon>Pseudomonadota</taxon>
        <taxon>Alphaproteobacteria</taxon>
        <taxon>Hyphomicrobiales</taxon>
        <taxon>Aurantimonadaceae</taxon>
        <taxon>Aureimonas</taxon>
    </lineage>
</organism>
<keyword evidence="6 9" id="KW-0133">Cell shape</keyword>
<reference evidence="14 15" key="1">
    <citation type="journal article" date="2016" name="Front. Microbiol.">
        <title>Genomic Resource of Rice Seed Associated Bacteria.</title>
        <authorList>
            <person name="Midha S."/>
            <person name="Bansal K."/>
            <person name="Sharma S."/>
            <person name="Kumar N."/>
            <person name="Patil P.P."/>
            <person name="Chaudhry V."/>
            <person name="Patil P.B."/>
        </authorList>
    </citation>
    <scope>NUCLEOTIDE SEQUENCE [LARGE SCALE GENOMIC DNA]</scope>
    <source>
        <strain evidence="12 14">NS226</strain>
        <strain evidence="13 15">NS365</strain>
    </source>
</reference>
<evidence type="ECO:0000313" key="14">
    <source>
        <dbReference type="Proteomes" id="UP000078272"/>
    </source>
</evidence>
<evidence type="ECO:0000256" key="10">
    <source>
        <dbReference type="SAM" id="SignalP"/>
    </source>
</evidence>
<feature type="active site" description="Proton donor/acceptor" evidence="9">
    <location>
        <position position="199"/>
    </location>
</feature>
<comment type="caution">
    <text evidence="13">The sequence shown here is derived from an EMBL/GenBank/DDBJ whole genome shotgun (WGS) entry which is preliminary data.</text>
</comment>
<dbReference type="EMBL" id="LDPZ01000023">
    <property type="protein sequence ID" value="KTQ95270.1"/>
    <property type="molecule type" value="Genomic_DNA"/>
</dbReference>
<dbReference type="GO" id="GO:0071972">
    <property type="term" value="F:peptidoglycan L,D-transpeptidase activity"/>
    <property type="evidence" value="ECO:0007669"/>
    <property type="project" value="TreeGrafter"/>
</dbReference>
<dbReference type="PANTHER" id="PTHR30582:SF24">
    <property type="entry name" value="L,D-TRANSPEPTIDASE ERFK_SRFK-RELATED"/>
    <property type="match status" value="1"/>
</dbReference>